<keyword evidence="2" id="KW-1185">Reference proteome</keyword>
<protein>
    <submittedName>
        <fullName evidence="1">Uncharacterized protein</fullName>
    </submittedName>
</protein>
<organism evidence="1 2">
    <name type="scientific">Rhizobium metallidurans</name>
    <dbReference type="NCBI Taxonomy" id="1265931"/>
    <lineage>
        <taxon>Bacteria</taxon>
        <taxon>Pseudomonadati</taxon>
        <taxon>Pseudomonadota</taxon>
        <taxon>Alphaproteobacteria</taxon>
        <taxon>Hyphomicrobiales</taxon>
        <taxon>Rhizobiaceae</taxon>
        <taxon>Rhizobium/Agrobacterium group</taxon>
        <taxon>Rhizobium</taxon>
    </lineage>
</organism>
<reference evidence="1 2" key="1">
    <citation type="submission" date="2020-08" db="EMBL/GenBank/DDBJ databases">
        <title>Genomic Encyclopedia of Type Strains, Phase IV (KMG-IV): sequencing the most valuable type-strain genomes for metagenomic binning, comparative biology and taxonomic classification.</title>
        <authorList>
            <person name="Goeker M."/>
        </authorList>
    </citation>
    <scope>NUCLEOTIDE SEQUENCE [LARGE SCALE GENOMIC DNA]</scope>
    <source>
        <strain evidence="1 2">DSM 26575</strain>
    </source>
</reference>
<name>A0A7W6GCY7_9HYPH</name>
<sequence length="186" mass="21228">MLIDDKTQPFYKNHLINALDFFDHQPPPLVIDHLSGINSFVRAPGTKRFLHRMYTPFQRYRSVEGDTVNDQASKADYDTLIAAALTCHEFVALGEHPQKVEQPMDHINSFEELDDRWIVAYYAYAPDTRRPGHIGRITSSLIMVGLHGDNKSYKREAMLLTAGSRWPIVKGNERPIAGHEVAEVRI</sequence>
<dbReference type="EMBL" id="JACIDW010000045">
    <property type="protein sequence ID" value="MBB3967328.1"/>
    <property type="molecule type" value="Genomic_DNA"/>
</dbReference>
<comment type="caution">
    <text evidence="1">The sequence shown here is derived from an EMBL/GenBank/DDBJ whole genome shotgun (WGS) entry which is preliminary data.</text>
</comment>
<evidence type="ECO:0000313" key="2">
    <source>
        <dbReference type="Proteomes" id="UP000582090"/>
    </source>
</evidence>
<gene>
    <name evidence="1" type="ORF">GGQ67_005028</name>
</gene>
<dbReference type="Proteomes" id="UP000582090">
    <property type="component" value="Unassembled WGS sequence"/>
</dbReference>
<dbReference type="RefSeq" id="WP_183902739.1">
    <property type="nucleotide sequence ID" value="NZ_JACIDW010000045.1"/>
</dbReference>
<dbReference type="AlphaFoldDB" id="A0A7W6GCY7"/>
<evidence type="ECO:0000313" key="1">
    <source>
        <dbReference type="EMBL" id="MBB3967328.1"/>
    </source>
</evidence>
<accession>A0A7W6GCY7</accession>
<proteinExistence type="predicted"/>